<dbReference type="eggNOG" id="ENOG502SHHY">
    <property type="taxonomic scope" value="Eukaryota"/>
</dbReference>
<protein>
    <submittedName>
        <fullName evidence="2">Uncharacterized protein</fullName>
    </submittedName>
</protein>
<comment type="caution">
    <text evidence="2">The sequence shown here is derived from an EMBL/GenBank/DDBJ whole genome shotgun (WGS) entry which is preliminary data.</text>
</comment>
<proteinExistence type="predicted"/>
<dbReference type="GeneID" id="19171603"/>
<organism evidence="2 3">
    <name type="scientific">Capronia epimyces CBS 606.96</name>
    <dbReference type="NCBI Taxonomy" id="1182542"/>
    <lineage>
        <taxon>Eukaryota</taxon>
        <taxon>Fungi</taxon>
        <taxon>Dikarya</taxon>
        <taxon>Ascomycota</taxon>
        <taxon>Pezizomycotina</taxon>
        <taxon>Eurotiomycetes</taxon>
        <taxon>Chaetothyriomycetidae</taxon>
        <taxon>Chaetothyriales</taxon>
        <taxon>Herpotrichiellaceae</taxon>
        <taxon>Capronia</taxon>
    </lineage>
</organism>
<dbReference type="RefSeq" id="XP_007735803.1">
    <property type="nucleotide sequence ID" value="XM_007737613.1"/>
</dbReference>
<keyword evidence="3" id="KW-1185">Reference proteome</keyword>
<feature type="signal peptide" evidence="1">
    <location>
        <begin position="1"/>
        <end position="21"/>
    </location>
</feature>
<name>W9XV29_9EURO</name>
<sequence>MHPAVVCILATILLQAPSVLAERKHHGDGGGGGAGFSHGGGNVPSTFITTTSAAAAAASANTTASIGTGAGTGTGILSTASPSPPAGAGSSSVDASLIPPFDITAGVKANDGTANCVGDNKIAIPCDCPPDTATFVKAVQDSVAGGAAFPPGTSAADQLTRLQTCIVTLQNFKGGAGSGVGCPIVSTTWKELQAQLQSQVK</sequence>
<evidence type="ECO:0000313" key="2">
    <source>
        <dbReference type="EMBL" id="EXJ81215.1"/>
    </source>
</evidence>
<accession>W9XV29</accession>
<dbReference type="HOGENOM" id="CLU_1390247_0_0_1"/>
<dbReference type="OrthoDB" id="2140240at2759"/>
<dbReference type="EMBL" id="AMGY01000006">
    <property type="protein sequence ID" value="EXJ81215.1"/>
    <property type="molecule type" value="Genomic_DNA"/>
</dbReference>
<feature type="chain" id="PRO_5004932264" evidence="1">
    <location>
        <begin position="22"/>
        <end position="201"/>
    </location>
</feature>
<dbReference type="Proteomes" id="UP000019478">
    <property type="component" value="Unassembled WGS sequence"/>
</dbReference>
<evidence type="ECO:0000256" key="1">
    <source>
        <dbReference type="SAM" id="SignalP"/>
    </source>
</evidence>
<reference evidence="2 3" key="1">
    <citation type="submission" date="2013-03" db="EMBL/GenBank/DDBJ databases">
        <title>The Genome Sequence of Capronia epimyces CBS 606.96.</title>
        <authorList>
            <consortium name="The Broad Institute Genomics Platform"/>
            <person name="Cuomo C."/>
            <person name="de Hoog S."/>
            <person name="Gorbushina A."/>
            <person name="Walker B."/>
            <person name="Young S.K."/>
            <person name="Zeng Q."/>
            <person name="Gargeya S."/>
            <person name="Fitzgerald M."/>
            <person name="Haas B."/>
            <person name="Abouelleil A."/>
            <person name="Allen A.W."/>
            <person name="Alvarado L."/>
            <person name="Arachchi H.M."/>
            <person name="Berlin A.M."/>
            <person name="Chapman S.B."/>
            <person name="Gainer-Dewar J."/>
            <person name="Goldberg J."/>
            <person name="Griggs A."/>
            <person name="Gujja S."/>
            <person name="Hansen M."/>
            <person name="Howarth C."/>
            <person name="Imamovic A."/>
            <person name="Ireland A."/>
            <person name="Larimer J."/>
            <person name="McCowan C."/>
            <person name="Murphy C."/>
            <person name="Pearson M."/>
            <person name="Poon T.W."/>
            <person name="Priest M."/>
            <person name="Roberts A."/>
            <person name="Saif S."/>
            <person name="Shea T."/>
            <person name="Sisk P."/>
            <person name="Sykes S."/>
            <person name="Wortman J."/>
            <person name="Nusbaum C."/>
            <person name="Birren B."/>
        </authorList>
    </citation>
    <scope>NUCLEOTIDE SEQUENCE [LARGE SCALE GENOMIC DNA]</scope>
    <source>
        <strain evidence="2 3">CBS 606.96</strain>
    </source>
</reference>
<keyword evidence="1" id="KW-0732">Signal</keyword>
<dbReference type="AlphaFoldDB" id="W9XV29"/>
<evidence type="ECO:0000313" key="3">
    <source>
        <dbReference type="Proteomes" id="UP000019478"/>
    </source>
</evidence>
<gene>
    <name evidence="2" type="ORF">A1O3_07505</name>
</gene>